<evidence type="ECO:0000313" key="3">
    <source>
        <dbReference type="EMBL" id="MDT0632784.1"/>
    </source>
</evidence>
<dbReference type="CDD" id="cd01144">
    <property type="entry name" value="BtuF"/>
    <property type="match status" value="1"/>
</dbReference>
<reference evidence="3 4" key="1">
    <citation type="submission" date="2023-09" db="EMBL/GenBank/DDBJ databases">
        <authorList>
            <person name="Rey-Velasco X."/>
        </authorList>
    </citation>
    <scope>NUCLEOTIDE SEQUENCE [LARGE SCALE GENOMIC DNA]</scope>
    <source>
        <strain evidence="3 4">F394</strain>
    </source>
</reference>
<dbReference type="PANTHER" id="PTHR42860">
    <property type="entry name" value="VITAMIN B12-BINDING PROTEIN"/>
    <property type="match status" value="1"/>
</dbReference>
<dbReference type="PROSITE" id="PS50983">
    <property type="entry name" value="FE_B12_PBP"/>
    <property type="match status" value="1"/>
</dbReference>
<dbReference type="PANTHER" id="PTHR42860:SF1">
    <property type="entry name" value="VITAMIN B12-BINDING PROTEIN"/>
    <property type="match status" value="1"/>
</dbReference>
<sequence>MPGATDFRTPNLAWKRRFRQQTQSKPDPLETPGISTPDRPSRPPAGEGRLCFQAPPDRPAPASGCHPAPTHRGRGGARPTLDPSAPSDVDRGHLPRPALAAQRIVSLLPSATELVCALGLGDRLVGVTHECDGPPEVGDLPPVTRTLIPPAATSGEIDALVRERFEAAGDDRPALYTLDEDALAALDPDLIVTQALCDVCAVAEADVQAAACRLPGSPRVLNLEPTTLAGVFASIDAVGCAAGVDAGPVVRALDARVRAVTERVSGRARPRVVVLEWLDPPFSAGHWNPELVRLAGGAEVIGQEGAPSRTLDWAEVVRAAPDIVVVACCGFTPERALKDVGAFDGVAGWETVPAARDGRVVVVDGSGLFARPGPRLVEAVELLAHLFHPDVQPRPDGVAPPVWLPGLPVAA</sequence>
<gene>
    <name evidence="3" type="ORF">RM540_13570</name>
</gene>
<feature type="domain" description="Fe/B12 periplasmic-binding" evidence="2">
    <location>
        <begin position="103"/>
        <end position="391"/>
    </location>
</feature>
<protein>
    <submittedName>
        <fullName evidence="3">Cobalamin-binding protein</fullName>
    </submittedName>
</protein>
<keyword evidence="4" id="KW-1185">Reference proteome</keyword>
<evidence type="ECO:0000259" key="2">
    <source>
        <dbReference type="PROSITE" id="PS50983"/>
    </source>
</evidence>
<comment type="caution">
    <text evidence="3">The sequence shown here is derived from an EMBL/GenBank/DDBJ whole genome shotgun (WGS) entry which is preliminary data.</text>
</comment>
<evidence type="ECO:0000313" key="4">
    <source>
        <dbReference type="Proteomes" id="UP001267426"/>
    </source>
</evidence>
<accession>A0ABU3BU16</accession>
<organism evidence="3 4">
    <name type="scientific">Rubrivirga litoralis</name>
    <dbReference type="NCBI Taxonomy" id="3075598"/>
    <lineage>
        <taxon>Bacteria</taxon>
        <taxon>Pseudomonadati</taxon>
        <taxon>Rhodothermota</taxon>
        <taxon>Rhodothermia</taxon>
        <taxon>Rhodothermales</taxon>
        <taxon>Rubricoccaceae</taxon>
        <taxon>Rubrivirga</taxon>
    </lineage>
</organism>
<proteinExistence type="predicted"/>
<dbReference type="EMBL" id="JAVRHT010000037">
    <property type="protein sequence ID" value="MDT0632784.1"/>
    <property type="molecule type" value="Genomic_DNA"/>
</dbReference>
<dbReference type="Gene3D" id="3.40.50.1980">
    <property type="entry name" value="Nitrogenase molybdenum iron protein domain"/>
    <property type="match status" value="2"/>
</dbReference>
<dbReference type="InterPro" id="IPR051030">
    <property type="entry name" value="Vitamin_B12-ABC_binding"/>
</dbReference>
<evidence type="ECO:0000256" key="1">
    <source>
        <dbReference type="SAM" id="MobiDB-lite"/>
    </source>
</evidence>
<dbReference type="InterPro" id="IPR002491">
    <property type="entry name" value="ABC_transptr_periplasmic_BD"/>
</dbReference>
<dbReference type="Pfam" id="PF01497">
    <property type="entry name" value="Peripla_BP_2"/>
    <property type="match status" value="1"/>
</dbReference>
<dbReference type="Proteomes" id="UP001267426">
    <property type="component" value="Unassembled WGS sequence"/>
</dbReference>
<feature type="region of interest" description="Disordered" evidence="1">
    <location>
        <begin position="1"/>
        <end position="93"/>
    </location>
</feature>
<dbReference type="SUPFAM" id="SSF53807">
    <property type="entry name" value="Helical backbone' metal receptor"/>
    <property type="match status" value="1"/>
</dbReference>
<name>A0ABU3BU16_9BACT</name>